<dbReference type="EMBL" id="BAAANY010000015">
    <property type="protein sequence ID" value="GAA1688077.1"/>
    <property type="molecule type" value="Genomic_DNA"/>
</dbReference>
<evidence type="ECO:0000259" key="4">
    <source>
        <dbReference type="PROSITE" id="PS51764"/>
    </source>
</evidence>
<evidence type="ECO:0000256" key="3">
    <source>
        <dbReference type="PROSITE-ProRule" id="PRU01100"/>
    </source>
</evidence>
<dbReference type="InterPro" id="IPR017853">
    <property type="entry name" value="GH"/>
</dbReference>
<feature type="active site" description="Nucleophile" evidence="3">
    <location>
        <position position="217"/>
    </location>
</feature>
<dbReference type="SUPFAM" id="SSF51445">
    <property type="entry name" value="(Trans)glycosidases"/>
    <property type="match status" value="1"/>
</dbReference>
<keyword evidence="6" id="KW-1185">Reference proteome</keyword>
<dbReference type="InterPro" id="IPR022790">
    <property type="entry name" value="GH26_dom"/>
</dbReference>
<protein>
    <recommendedName>
        <fullName evidence="4">GH26 domain-containing protein</fullName>
    </recommendedName>
</protein>
<evidence type="ECO:0000256" key="1">
    <source>
        <dbReference type="ARBA" id="ARBA00022801"/>
    </source>
</evidence>
<dbReference type="PROSITE" id="PS51764">
    <property type="entry name" value="GH26"/>
    <property type="match status" value="1"/>
</dbReference>
<dbReference type="Proteomes" id="UP001500618">
    <property type="component" value="Unassembled WGS sequence"/>
</dbReference>
<comment type="similarity">
    <text evidence="3">Belongs to the glycosyl hydrolase 26 family.</text>
</comment>
<feature type="active site" description="Proton donor" evidence="3">
    <location>
        <position position="99"/>
    </location>
</feature>
<gene>
    <name evidence="5" type="ORF">GCM10009765_41940</name>
</gene>
<keyword evidence="2 3" id="KW-0326">Glycosidase</keyword>
<evidence type="ECO:0000256" key="2">
    <source>
        <dbReference type="ARBA" id="ARBA00023295"/>
    </source>
</evidence>
<evidence type="ECO:0000313" key="6">
    <source>
        <dbReference type="Proteomes" id="UP001500618"/>
    </source>
</evidence>
<proteinExistence type="inferred from homology"/>
<dbReference type="Gene3D" id="3.20.20.80">
    <property type="entry name" value="Glycosidases"/>
    <property type="match status" value="1"/>
</dbReference>
<reference evidence="5 6" key="1">
    <citation type="journal article" date="2019" name="Int. J. Syst. Evol. Microbiol.">
        <title>The Global Catalogue of Microorganisms (GCM) 10K type strain sequencing project: providing services to taxonomists for standard genome sequencing and annotation.</title>
        <authorList>
            <consortium name="The Broad Institute Genomics Platform"/>
            <consortium name="The Broad Institute Genome Sequencing Center for Infectious Disease"/>
            <person name="Wu L."/>
            <person name="Ma J."/>
        </authorList>
    </citation>
    <scope>NUCLEOTIDE SEQUENCE [LARGE SCALE GENOMIC DNA]</scope>
    <source>
        <strain evidence="5 6">JCM 14718</strain>
    </source>
</reference>
<accession>A0ABN2HI19</accession>
<feature type="domain" description="GH26" evidence="4">
    <location>
        <begin position="1"/>
        <end position="276"/>
    </location>
</feature>
<evidence type="ECO:0000313" key="5">
    <source>
        <dbReference type="EMBL" id="GAA1688077.1"/>
    </source>
</evidence>
<comment type="caution">
    <text evidence="5">The sequence shown here is derived from an EMBL/GenBank/DDBJ whole genome shotgun (WGS) entry which is preliminary data.</text>
</comment>
<keyword evidence="1 3" id="KW-0378">Hydrolase</keyword>
<name>A0ABN2HI19_9ACTN</name>
<organism evidence="5 6">
    <name type="scientific">Fodinicola feengrottensis</name>
    <dbReference type="NCBI Taxonomy" id="435914"/>
    <lineage>
        <taxon>Bacteria</taxon>
        <taxon>Bacillati</taxon>
        <taxon>Actinomycetota</taxon>
        <taxon>Actinomycetes</taxon>
        <taxon>Mycobacteriales</taxon>
        <taxon>Fodinicola</taxon>
    </lineage>
</organism>
<sequence>MAANPLAGESWDQALLAYESRMGRRVDIAHFYHRDRELFPTADEIRRADQRFLLENWKPEAGHSWAQVAAGAVDGEIDREAAYLKANFTKPFFLVVHHEPENEVDQASSGFTAKDYAAMFRHVVVRLRSDGVRNAVTVMNYLGTPKWGGQPWFDQLYPGDDVVDWVAEDPYVFGSNPLWRTGFAGTVNRRDFADPSWPGFYDWAMRKHPGKPIILAEWGVDEQPGQPAAKSGYFAAVPAGLRHFPAVKALVYWNAAATNPVGATRIDSSGRSLTAFRSLSGNTVVNVRH</sequence>